<keyword evidence="2" id="KW-0808">Transferase</keyword>
<feature type="domain" description="tRNA (guanine(10)-N(2))-methyltransferase TRMT11 N-terminal" evidence="3">
    <location>
        <begin position="19"/>
        <end position="139"/>
    </location>
</feature>
<dbReference type="Gene3D" id="3.40.50.150">
    <property type="entry name" value="Vaccinia Virus protein VP39"/>
    <property type="match status" value="1"/>
</dbReference>
<protein>
    <submittedName>
        <fullName evidence="6">UPF0020 domain-containing protein</fullName>
    </submittedName>
</protein>
<dbReference type="GO" id="GO:0032259">
    <property type="term" value="P:methylation"/>
    <property type="evidence" value="ECO:0007669"/>
    <property type="project" value="UniProtKB-KW"/>
</dbReference>
<gene>
    <name evidence="4" type="ORF">OFLC_LOCUS10396</name>
</gene>
<accession>A0A183HSD8</accession>
<dbReference type="PANTHER" id="PTHR13370">
    <property type="entry name" value="RNA METHYLASE-RELATED"/>
    <property type="match status" value="1"/>
</dbReference>
<name>A0A183HSD8_9BILA</name>
<organism evidence="6">
    <name type="scientific">Onchocerca flexuosa</name>
    <dbReference type="NCBI Taxonomy" id="387005"/>
    <lineage>
        <taxon>Eukaryota</taxon>
        <taxon>Metazoa</taxon>
        <taxon>Ecdysozoa</taxon>
        <taxon>Nematoda</taxon>
        <taxon>Chromadorea</taxon>
        <taxon>Rhabditida</taxon>
        <taxon>Spirurina</taxon>
        <taxon>Spiruromorpha</taxon>
        <taxon>Filarioidea</taxon>
        <taxon>Onchocercidae</taxon>
        <taxon>Onchocerca</taxon>
    </lineage>
</organism>
<evidence type="ECO:0000259" key="3">
    <source>
        <dbReference type="Pfam" id="PF25904"/>
    </source>
</evidence>
<dbReference type="STRING" id="387005.A0A183HSD8"/>
<sequence>HPYRYCLLIIVFQRHVYVFEFPSLNDVILILSRSVLVKFAIEWMANCNDYDELCATIGEKEHDIKNYDSTEQSFAIRIRSIGKKNNRIPPRTIITDIGKALNFKKSPVDLSNPCNVFYVIEEYDLNLLQKLYFGKLIGCGQGHLKNHYCLAERCYIGNTTIDPELSFLQANIAKVDVGSLVLDPFCGTGFF</sequence>
<proteinExistence type="predicted"/>
<dbReference type="GO" id="GO:0005737">
    <property type="term" value="C:cytoplasm"/>
    <property type="evidence" value="ECO:0007669"/>
    <property type="project" value="TreeGrafter"/>
</dbReference>
<evidence type="ECO:0000256" key="2">
    <source>
        <dbReference type="ARBA" id="ARBA00022679"/>
    </source>
</evidence>
<keyword evidence="5" id="KW-1185">Reference proteome</keyword>
<dbReference type="InterPro" id="IPR059073">
    <property type="entry name" value="TRMT11_N"/>
</dbReference>
<dbReference type="WBParaSite" id="OFLC_0001039901-mRNA-1">
    <property type="protein sequence ID" value="OFLC_0001039901-mRNA-1"/>
    <property type="gene ID" value="OFLC_0001039901"/>
</dbReference>
<evidence type="ECO:0000313" key="5">
    <source>
        <dbReference type="Proteomes" id="UP000267606"/>
    </source>
</evidence>
<evidence type="ECO:0000256" key="1">
    <source>
        <dbReference type="ARBA" id="ARBA00022603"/>
    </source>
</evidence>
<dbReference type="Pfam" id="PF25904">
    <property type="entry name" value="Tmrp11_N"/>
    <property type="match status" value="1"/>
</dbReference>
<dbReference type="Proteomes" id="UP000267606">
    <property type="component" value="Unassembled WGS sequence"/>
</dbReference>
<dbReference type="EMBL" id="UZAJ01013818">
    <property type="protein sequence ID" value="VDO68154.1"/>
    <property type="molecule type" value="Genomic_DNA"/>
</dbReference>
<dbReference type="InterPro" id="IPR029063">
    <property type="entry name" value="SAM-dependent_MTases_sf"/>
</dbReference>
<evidence type="ECO:0000313" key="6">
    <source>
        <dbReference type="WBParaSite" id="OFLC_0001039901-mRNA-1"/>
    </source>
</evidence>
<reference evidence="6" key="1">
    <citation type="submission" date="2016-06" db="UniProtKB">
        <authorList>
            <consortium name="WormBaseParasite"/>
        </authorList>
    </citation>
    <scope>IDENTIFICATION</scope>
</reference>
<dbReference type="PANTHER" id="PTHR13370:SF3">
    <property type="entry name" value="TRNA (GUANINE(10)-N2)-METHYLTRANSFERASE HOMOLOG"/>
    <property type="match status" value="1"/>
</dbReference>
<reference evidence="4 5" key="2">
    <citation type="submission" date="2018-11" db="EMBL/GenBank/DDBJ databases">
        <authorList>
            <consortium name="Pathogen Informatics"/>
        </authorList>
    </citation>
    <scope>NUCLEOTIDE SEQUENCE [LARGE SCALE GENOMIC DNA]</scope>
</reference>
<dbReference type="AlphaFoldDB" id="A0A183HSD8"/>
<keyword evidence="1" id="KW-0489">Methyltransferase</keyword>
<dbReference type="GO" id="GO:0008168">
    <property type="term" value="F:methyltransferase activity"/>
    <property type="evidence" value="ECO:0007669"/>
    <property type="project" value="UniProtKB-KW"/>
</dbReference>
<evidence type="ECO:0000313" key="4">
    <source>
        <dbReference type="EMBL" id="VDO68154.1"/>
    </source>
</evidence>